<dbReference type="Proteomes" id="UP000886757">
    <property type="component" value="Unassembled WGS sequence"/>
</dbReference>
<name>A0A9D1ADK3_9FIRM</name>
<organism evidence="1 2">
    <name type="scientific">Candidatus Choladousia intestinavium</name>
    <dbReference type="NCBI Taxonomy" id="2840727"/>
    <lineage>
        <taxon>Bacteria</taxon>
        <taxon>Bacillati</taxon>
        <taxon>Bacillota</taxon>
        <taxon>Clostridia</taxon>
        <taxon>Lachnospirales</taxon>
        <taxon>Lachnospiraceae</taxon>
        <taxon>Lachnospiraceae incertae sedis</taxon>
        <taxon>Candidatus Choladousia</taxon>
    </lineage>
</organism>
<comment type="caution">
    <text evidence="1">The sequence shown here is derived from an EMBL/GenBank/DDBJ whole genome shotgun (WGS) entry which is preliminary data.</text>
</comment>
<reference evidence="1" key="1">
    <citation type="submission" date="2020-10" db="EMBL/GenBank/DDBJ databases">
        <authorList>
            <person name="Gilroy R."/>
        </authorList>
    </citation>
    <scope>NUCLEOTIDE SEQUENCE</scope>
    <source>
        <strain evidence="1">ChiSjej4B22-8148</strain>
    </source>
</reference>
<reference evidence="1" key="2">
    <citation type="journal article" date="2021" name="PeerJ">
        <title>Extensive microbial diversity within the chicken gut microbiome revealed by metagenomics and culture.</title>
        <authorList>
            <person name="Gilroy R."/>
            <person name="Ravi A."/>
            <person name="Getino M."/>
            <person name="Pursley I."/>
            <person name="Horton D.L."/>
            <person name="Alikhan N.F."/>
            <person name="Baker D."/>
            <person name="Gharbi K."/>
            <person name="Hall N."/>
            <person name="Watson M."/>
            <person name="Adriaenssens E.M."/>
            <person name="Foster-Nyarko E."/>
            <person name="Jarju S."/>
            <person name="Secka A."/>
            <person name="Antonio M."/>
            <person name="Oren A."/>
            <person name="Chaudhuri R.R."/>
            <person name="La Ragione R."/>
            <person name="Hildebrand F."/>
            <person name="Pallen M.J."/>
        </authorList>
    </citation>
    <scope>NUCLEOTIDE SEQUENCE</scope>
    <source>
        <strain evidence="1">ChiSjej4B22-8148</strain>
    </source>
</reference>
<evidence type="ECO:0000313" key="1">
    <source>
        <dbReference type="EMBL" id="HIR14282.1"/>
    </source>
</evidence>
<proteinExistence type="predicted"/>
<sequence>MADFLLLFLIIGYCIFVIVHRHKKAKKEASLGKCPGTCAGCGGGCTFRGELENKEISSGEEQRRK</sequence>
<protein>
    <submittedName>
        <fullName evidence="1">FeoB-associated Cys-rich membrane protein</fullName>
    </submittedName>
</protein>
<dbReference type="EMBL" id="DVGK01000115">
    <property type="protein sequence ID" value="HIR14282.1"/>
    <property type="molecule type" value="Genomic_DNA"/>
</dbReference>
<gene>
    <name evidence="1" type="ORF">IAB31_10225</name>
</gene>
<accession>A0A9D1ADK3</accession>
<evidence type="ECO:0000313" key="2">
    <source>
        <dbReference type="Proteomes" id="UP000886757"/>
    </source>
</evidence>
<dbReference type="AlphaFoldDB" id="A0A9D1ADK3"/>